<dbReference type="EMBL" id="DF846701">
    <property type="protein sequence ID" value="GAT50871.1"/>
    <property type="molecule type" value="Genomic_DNA"/>
</dbReference>
<evidence type="ECO:0000313" key="3">
    <source>
        <dbReference type="Proteomes" id="UP000815677"/>
    </source>
</evidence>
<proteinExistence type="predicted"/>
<dbReference type="Proteomes" id="UP000815677">
    <property type="component" value="Unassembled WGS sequence"/>
</dbReference>
<protein>
    <submittedName>
        <fullName evidence="2">Uncharacterized protein</fullName>
    </submittedName>
</protein>
<feature type="compositionally biased region" description="Basic residues" evidence="1">
    <location>
        <begin position="79"/>
        <end position="89"/>
    </location>
</feature>
<evidence type="ECO:0000256" key="1">
    <source>
        <dbReference type="SAM" id="MobiDB-lite"/>
    </source>
</evidence>
<accession>A0ABQ0LI95</accession>
<gene>
    <name evidence="2" type="ORF">MCHLO_08064</name>
</gene>
<name>A0ABQ0LI95_MYCCL</name>
<organism evidence="2 3">
    <name type="scientific">Mycena chlorophos</name>
    <name type="common">Agaric fungus</name>
    <name type="synonym">Agaricus chlorophos</name>
    <dbReference type="NCBI Taxonomy" id="658473"/>
    <lineage>
        <taxon>Eukaryota</taxon>
        <taxon>Fungi</taxon>
        <taxon>Dikarya</taxon>
        <taxon>Basidiomycota</taxon>
        <taxon>Agaricomycotina</taxon>
        <taxon>Agaricomycetes</taxon>
        <taxon>Agaricomycetidae</taxon>
        <taxon>Agaricales</taxon>
        <taxon>Marasmiineae</taxon>
        <taxon>Mycenaceae</taxon>
        <taxon>Mycena</taxon>
    </lineage>
</organism>
<keyword evidence="3" id="KW-1185">Reference proteome</keyword>
<reference evidence="2" key="1">
    <citation type="submission" date="2014-09" db="EMBL/GenBank/DDBJ databases">
        <title>Genome sequence of the luminous mushroom Mycena chlorophos for searching fungal bioluminescence genes.</title>
        <authorList>
            <person name="Tanaka Y."/>
            <person name="Kasuga D."/>
            <person name="Oba Y."/>
            <person name="Hase S."/>
            <person name="Sato K."/>
            <person name="Oba Y."/>
            <person name="Sakakibara Y."/>
        </authorList>
    </citation>
    <scope>NUCLEOTIDE SEQUENCE</scope>
</reference>
<feature type="compositionally biased region" description="Acidic residues" evidence="1">
    <location>
        <begin position="54"/>
        <end position="63"/>
    </location>
</feature>
<sequence>MLAVDWTKDLPPPRNDREWRDSRVKADELFDELFDGLVISKRRNSFTWLPDPGSDSEEEDEDIASLKKIRKPEAERARRTNAHQTLKKN</sequence>
<feature type="region of interest" description="Disordered" evidence="1">
    <location>
        <begin position="48"/>
        <end position="89"/>
    </location>
</feature>
<evidence type="ECO:0000313" key="2">
    <source>
        <dbReference type="EMBL" id="GAT50871.1"/>
    </source>
</evidence>